<comment type="caution">
    <text evidence="4">Lacks conserved residue(s) required for the propagation of feature annotation.</text>
</comment>
<accession>A0A9D9IBS2</accession>
<keyword evidence="5" id="KW-0732">Signal</keyword>
<dbReference type="Pfam" id="PF01734">
    <property type="entry name" value="Patatin"/>
    <property type="match status" value="1"/>
</dbReference>
<organism evidence="7 8">
    <name type="scientific">Candidatus Ornithospirochaeta stercoravium</name>
    <dbReference type="NCBI Taxonomy" id="2840897"/>
    <lineage>
        <taxon>Bacteria</taxon>
        <taxon>Pseudomonadati</taxon>
        <taxon>Spirochaetota</taxon>
        <taxon>Spirochaetia</taxon>
        <taxon>Spirochaetales</taxon>
        <taxon>Spirochaetaceae</taxon>
        <taxon>Spirochaetaceae incertae sedis</taxon>
        <taxon>Candidatus Ornithospirochaeta</taxon>
    </lineage>
</organism>
<feature type="short sequence motif" description="DGA/G" evidence="4">
    <location>
        <begin position="207"/>
        <end position="209"/>
    </location>
</feature>
<feature type="signal peptide" evidence="5">
    <location>
        <begin position="1"/>
        <end position="20"/>
    </location>
</feature>
<evidence type="ECO:0000256" key="1">
    <source>
        <dbReference type="ARBA" id="ARBA00022801"/>
    </source>
</evidence>
<evidence type="ECO:0000259" key="6">
    <source>
        <dbReference type="PROSITE" id="PS51635"/>
    </source>
</evidence>
<dbReference type="Proteomes" id="UP000810292">
    <property type="component" value="Unassembled WGS sequence"/>
</dbReference>
<dbReference type="SUPFAM" id="SSF52151">
    <property type="entry name" value="FabD/lysophospholipase-like"/>
    <property type="match status" value="1"/>
</dbReference>
<name>A0A9D9IBS2_9SPIO</name>
<keyword evidence="1 4" id="KW-0378">Hydrolase</keyword>
<dbReference type="EMBL" id="JADIMF010000094">
    <property type="protein sequence ID" value="MBO8469326.1"/>
    <property type="molecule type" value="Genomic_DNA"/>
</dbReference>
<evidence type="ECO:0000256" key="5">
    <source>
        <dbReference type="SAM" id="SignalP"/>
    </source>
</evidence>
<feature type="active site" description="Proton acceptor" evidence="4">
    <location>
        <position position="207"/>
    </location>
</feature>
<evidence type="ECO:0000256" key="3">
    <source>
        <dbReference type="ARBA" id="ARBA00023098"/>
    </source>
</evidence>
<protein>
    <submittedName>
        <fullName evidence="7">Patatin-like phospholipase family protein</fullName>
    </submittedName>
</protein>
<evidence type="ECO:0000313" key="8">
    <source>
        <dbReference type="Proteomes" id="UP000810292"/>
    </source>
</evidence>
<dbReference type="InterPro" id="IPR016035">
    <property type="entry name" value="Acyl_Trfase/lysoPLipase"/>
</dbReference>
<comment type="caution">
    <text evidence="7">The sequence shown here is derived from an EMBL/GenBank/DDBJ whole genome shotgun (WGS) entry which is preliminary data.</text>
</comment>
<keyword evidence="2 4" id="KW-0442">Lipid degradation</keyword>
<evidence type="ECO:0000256" key="4">
    <source>
        <dbReference type="PROSITE-ProRule" id="PRU01161"/>
    </source>
</evidence>
<dbReference type="InterPro" id="IPR002641">
    <property type="entry name" value="PNPLA_dom"/>
</dbReference>
<sequence length="664" mass="73800">MLRKFLFLIIAVLCAVSISASEPDLQSALLVSDVPITYGDESFRERILERTKGERDPVGLVLTGGSARAFAHLGVLEYLEEQDIVPDFIISNSMGSIIGMLYAAGLSPEEIMSVLDSVELSDLFTFTLPIRGGLLIPDGFEALIESVVGKDTRLEDLDIPVMVVCDDIVTKREVRITEGDFTDVLVASFSLPVYFEPAEYRGHLLIDGGCVSLLPIDIAYEYTDTVIVSTTFYGVPSLNLLNPVTVLNSAFDVGKNQKAAEDIRKHQFIWIRCAVEEFSFMEFGRSREMAYIGYDSAAAVASELEGIYKAGLPDSIAAKRSSYEGRIEAAIADLEYFHHISPPTPSMSLGFVFDSDHGTEYRRYLSDKADLALELRYRTRMLDMGVRAGGAFDFATQAVAGAYGLIGGDIAFYPINSMRFTLETAATFGYNPWYIPSLYTREGFDWVILFEDDYSLSFKQALEHTTDFQGLEALLLSAVFDADYSIWYFDIYGSLGYLMSADGITFRNIRNYAEVDLSFRFSMPFHDPLFFDMGVFSRVTLDGKGNVPLFIDDGYASTKLGVGAAYDRSSKIHNTILSFAIGYDLPMNPSFGEFLIFEDMEAAVYCDLLFHDSSIGISTGVEFQTSFSLIGLMKLPFRVRLGYEKFDNADPGSFVSAFMLALKY</sequence>
<evidence type="ECO:0000313" key="7">
    <source>
        <dbReference type="EMBL" id="MBO8469326.1"/>
    </source>
</evidence>
<dbReference type="InterPro" id="IPR050301">
    <property type="entry name" value="NTE"/>
</dbReference>
<feature type="domain" description="PNPLA" evidence="6">
    <location>
        <begin position="60"/>
        <end position="220"/>
    </location>
</feature>
<feature type="chain" id="PRO_5038933646" evidence="5">
    <location>
        <begin position="21"/>
        <end position="664"/>
    </location>
</feature>
<proteinExistence type="predicted"/>
<gene>
    <name evidence="7" type="ORF">IAA72_06050</name>
</gene>
<dbReference type="AlphaFoldDB" id="A0A9D9IBS2"/>
<dbReference type="PANTHER" id="PTHR14226:SF29">
    <property type="entry name" value="NEUROPATHY TARGET ESTERASE SWS"/>
    <property type="match status" value="1"/>
</dbReference>
<dbReference type="PANTHER" id="PTHR14226">
    <property type="entry name" value="NEUROPATHY TARGET ESTERASE/SWISS CHEESE D.MELANOGASTER"/>
    <property type="match status" value="1"/>
</dbReference>
<dbReference type="Gene3D" id="3.40.1090.10">
    <property type="entry name" value="Cytosolic phospholipase A2 catalytic domain"/>
    <property type="match status" value="2"/>
</dbReference>
<dbReference type="PROSITE" id="PS51635">
    <property type="entry name" value="PNPLA"/>
    <property type="match status" value="1"/>
</dbReference>
<dbReference type="GO" id="GO:0016787">
    <property type="term" value="F:hydrolase activity"/>
    <property type="evidence" value="ECO:0007669"/>
    <property type="project" value="UniProtKB-UniRule"/>
</dbReference>
<keyword evidence="3 4" id="KW-0443">Lipid metabolism</keyword>
<feature type="active site" description="Nucleophile" evidence="4">
    <location>
        <position position="93"/>
    </location>
</feature>
<reference evidence="7" key="1">
    <citation type="submission" date="2020-10" db="EMBL/GenBank/DDBJ databases">
        <authorList>
            <person name="Gilroy R."/>
        </authorList>
    </citation>
    <scope>NUCLEOTIDE SEQUENCE</scope>
    <source>
        <strain evidence="7">14700</strain>
    </source>
</reference>
<reference evidence="7" key="2">
    <citation type="journal article" date="2021" name="PeerJ">
        <title>Extensive microbial diversity within the chicken gut microbiome revealed by metagenomics and culture.</title>
        <authorList>
            <person name="Gilroy R."/>
            <person name="Ravi A."/>
            <person name="Getino M."/>
            <person name="Pursley I."/>
            <person name="Horton D.L."/>
            <person name="Alikhan N.F."/>
            <person name="Baker D."/>
            <person name="Gharbi K."/>
            <person name="Hall N."/>
            <person name="Watson M."/>
            <person name="Adriaenssens E.M."/>
            <person name="Foster-Nyarko E."/>
            <person name="Jarju S."/>
            <person name="Secka A."/>
            <person name="Antonio M."/>
            <person name="Oren A."/>
            <person name="Chaudhuri R.R."/>
            <person name="La Ragione R."/>
            <person name="Hildebrand F."/>
            <person name="Pallen M.J."/>
        </authorList>
    </citation>
    <scope>NUCLEOTIDE SEQUENCE</scope>
    <source>
        <strain evidence="7">14700</strain>
    </source>
</reference>
<dbReference type="GO" id="GO:0016042">
    <property type="term" value="P:lipid catabolic process"/>
    <property type="evidence" value="ECO:0007669"/>
    <property type="project" value="UniProtKB-UniRule"/>
</dbReference>
<evidence type="ECO:0000256" key="2">
    <source>
        <dbReference type="ARBA" id="ARBA00022963"/>
    </source>
</evidence>